<evidence type="ECO:0008006" key="3">
    <source>
        <dbReference type="Google" id="ProtNLM"/>
    </source>
</evidence>
<dbReference type="PATRIC" id="fig|29536.5.peg.1749"/>
<comment type="caution">
    <text evidence="1">The sequence shown here is derived from an EMBL/GenBank/DDBJ whole genome shotgun (WGS) entry which is preliminary data.</text>
</comment>
<evidence type="ECO:0000313" key="2">
    <source>
        <dbReference type="Proteomes" id="UP000093807"/>
    </source>
</evidence>
<dbReference type="EMBL" id="JMTM01000046">
    <property type="protein sequence ID" value="OAZ03976.1"/>
    <property type="molecule type" value="Genomic_DNA"/>
</dbReference>
<proteinExistence type="predicted"/>
<dbReference type="Proteomes" id="UP000093807">
    <property type="component" value="Unassembled WGS sequence"/>
</dbReference>
<sequence>MDIELEKLELIKLLEATQDVTIVAAIKKIFNASKKDFWEELTQEQRDQIEESEREIERGEYFLYEEVMSKYRK</sequence>
<organism evidence="1 2">
    <name type="scientific">Flavobacterium succinicans</name>
    <dbReference type="NCBI Taxonomy" id="29536"/>
    <lineage>
        <taxon>Bacteria</taxon>
        <taxon>Pseudomonadati</taxon>
        <taxon>Bacteroidota</taxon>
        <taxon>Flavobacteriia</taxon>
        <taxon>Flavobacteriales</taxon>
        <taxon>Flavobacteriaceae</taxon>
        <taxon>Flavobacterium</taxon>
    </lineage>
</organism>
<dbReference type="RefSeq" id="WP_064715470.1">
    <property type="nucleotide sequence ID" value="NZ_JMTM01000046.1"/>
</dbReference>
<dbReference type="AlphaFoldDB" id="A0A199XRU6"/>
<keyword evidence="2" id="KW-1185">Reference proteome</keyword>
<accession>A0A199XRU6</accession>
<evidence type="ECO:0000313" key="1">
    <source>
        <dbReference type="EMBL" id="OAZ03976.1"/>
    </source>
</evidence>
<reference evidence="1 2" key="1">
    <citation type="submission" date="2016-06" db="EMBL/GenBank/DDBJ databases">
        <title>Draft genome sequence of Flavobacterium succinicans strain DD5b.</title>
        <authorList>
            <person name="Poehlein A."/>
            <person name="Daniel R."/>
            <person name="Simeonova D.D."/>
        </authorList>
    </citation>
    <scope>NUCLEOTIDE SEQUENCE [LARGE SCALE GENOMIC DNA]</scope>
    <source>
        <strain evidence="1 2">DD5b</strain>
    </source>
</reference>
<protein>
    <recommendedName>
        <fullName evidence="3">Addiction module component</fullName>
    </recommendedName>
</protein>
<gene>
    <name evidence="1" type="ORF">FLB_16660</name>
</gene>
<name>A0A199XRU6_9FLAO</name>